<reference evidence="1 4" key="3">
    <citation type="journal article" date="2017" name="Nat. Microbiol.">
        <title>Natural product diversity associated with the nematode symbionts Photorhabdus and Xenorhabdus.</title>
        <authorList>
            <person name="Tobias N.J."/>
            <person name="Wolff H."/>
            <person name="Djahanschiri B."/>
            <person name="Grundmann F."/>
            <person name="Kronenwerth M."/>
            <person name="Shi Y.M."/>
            <person name="Simonyi S."/>
            <person name="Grun P."/>
            <person name="Shapiro-Ilan D."/>
            <person name="Pidot S.J."/>
            <person name="Stinear T.P."/>
            <person name="Ebersberger I."/>
            <person name="Bode H.B."/>
        </authorList>
    </citation>
    <scope>NUCLEOTIDE SEQUENCE [LARGE SCALE GENOMIC DNA]</scope>
    <source>
        <strain evidence="1 4">DSM 16336</strain>
    </source>
</reference>
<gene>
    <name evidence="1" type="ORF">Xinn_03934</name>
    <name evidence="2" type="ORF">XIS1_1770002</name>
</gene>
<dbReference type="AlphaFoldDB" id="A0A1N6MWH6"/>
<dbReference type="RefSeq" id="WP_086956366.1">
    <property type="nucleotide sequence ID" value="NZ_CAWNQC010000009.1"/>
</dbReference>
<protein>
    <submittedName>
        <fullName evidence="2">Uncharacterized protein</fullName>
    </submittedName>
</protein>
<evidence type="ECO:0000313" key="2">
    <source>
        <dbReference type="EMBL" id="SIP73162.1"/>
    </source>
</evidence>
<organism evidence="2 3">
    <name type="scientific">Xenorhabdus innexi</name>
    <dbReference type="NCBI Taxonomy" id="290109"/>
    <lineage>
        <taxon>Bacteria</taxon>
        <taxon>Pseudomonadati</taxon>
        <taxon>Pseudomonadota</taxon>
        <taxon>Gammaproteobacteria</taxon>
        <taxon>Enterobacterales</taxon>
        <taxon>Morganellaceae</taxon>
        <taxon>Xenorhabdus</taxon>
    </lineage>
</organism>
<dbReference type="EMBL" id="NIBU01000106">
    <property type="protein sequence ID" value="PHM27815.1"/>
    <property type="molecule type" value="Genomic_DNA"/>
</dbReference>
<evidence type="ECO:0000313" key="3">
    <source>
        <dbReference type="Proteomes" id="UP000196435"/>
    </source>
</evidence>
<reference evidence="2" key="2">
    <citation type="submission" date="2016-12" db="EMBL/GenBank/DDBJ databases">
        <authorList>
            <person name="Song W.-J."/>
            <person name="Kurnit D.M."/>
        </authorList>
    </citation>
    <scope>NUCLEOTIDE SEQUENCE [LARGE SCALE GENOMIC DNA]</scope>
    <source>
        <strain evidence="2">HGB1681</strain>
    </source>
</reference>
<dbReference type="OrthoDB" id="6447876at2"/>
<proteinExistence type="predicted"/>
<dbReference type="PROSITE" id="PS51257">
    <property type="entry name" value="PROKAR_LIPOPROTEIN"/>
    <property type="match status" value="1"/>
</dbReference>
<sequence length="131" mass="14579">MKKLLMVCVMFALMGCGDNYSEYNGVYTCKVGRLINYMAIEKGSEYSFPPGTGKARMTFNNGVMIINGVNAGDYVGHQMVLATPSGRVFKYDDGEFSEEFSPRDGRVKITIGNPSNETVMHLLTHCKKEQE</sequence>
<reference evidence="3" key="1">
    <citation type="submission" date="2016-12" db="EMBL/GenBank/DDBJ databases">
        <authorList>
            <person name="Gaudriault S."/>
        </authorList>
    </citation>
    <scope>NUCLEOTIDE SEQUENCE [LARGE SCALE GENOMIC DNA]</scope>
    <source>
        <strain evidence="3">HGB1681 (deposited as PTA-6826 in the American Type Culture Collection)</strain>
    </source>
</reference>
<keyword evidence="4" id="KW-1185">Reference proteome</keyword>
<dbReference type="Proteomes" id="UP000224871">
    <property type="component" value="Unassembled WGS sequence"/>
</dbReference>
<name>A0A1N6MWH6_9GAMM</name>
<evidence type="ECO:0000313" key="4">
    <source>
        <dbReference type="Proteomes" id="UP000224871"/>
    </source>
</evidence>
<accession>A0A1N6MWH6</accession>
<dbReference type="Proteomes" id="UP000196435">
    <property type="component" value="Unassembled WGS sequence"/>
</dbReference>
<dbReference type="EMBL" id="FTLG01000087">
    <property type="protein sequence ID" value="SIP73162.1"/>
    <property type="molecule type" value="Genomic_DNA"/>
</dbReference>
<evidence type="ECO:0000313" key="1">
    <source>
        <dbReference type="EMBL" id="PHM27815.1"/>
    </source>
</evidence>